<organism evidence="1 2">
    <name type="scientific">Kitasatospora herbaricolor</name>
    <dbReference type="NCBI Taxonomy" id="68217"/>
    <lineage>
        <taxon>Bacteria</taxon>
        <taxon>Bacillati</taxon>
        <taxon>Actinomycetota</taxon>
        <taxon>Actinomycetes</taxon>
        <taxon>Kitasatosporales</taxon>
        <taxon>Streptomycetaceae</taxon>
        <taxon>Kitasatospora</taxon>
    </lineage>
</organism>
<name>A0ABZ1WJE6_9ACTN</name>
<evidence type="ECO:0000313" key="2">
    <source>
        <dbReference type="Proteomes" id="UP001432014"/>
    </source>
</evidence>
<reference evidence="1 2" key="1">
    <citation type="submission" date="2022-10" db="EMBL/GenBank/DDBJ databases">
        <title>The complete genomes of actinobacterial strains from the NBC collection.</title>
        <authorList>
            <person name="Joergensen T.S."/>
            <person name="Alvarez Arevalo M."/>
            <person name="Sterndorff E.B."/>
            <person name="Faurdal D."/>
            <person name="Vuksanovic O."/>
            <person name="Mourched A.-S."/>
            <person name="Charusanti P."/>
            <person name="Shaw S."/>
            <person name="Blin K."/>
            <person name="Weber T."/>
        </authorList>
    </citation>
    <scope>NUCLEOTIDE SEQUENCE [LARGE SCALE GENOMIC DNA]</scope>
    <source>
        <strain evidence="1 2">NBC_01247</strain>
    </source>
</reference>
<gene>
    <name evidence="1" type="ORF">OG469_39255</name>
</gene>
<proteinExistence type="predicted"/>
<evidence type="ECO:0000313" key="1">
    <source>
        <dbReference type="EMBL" id="WUS61006.1"/>
    </source>
</evidence>
<protein>
    <submittedName>
        <fullName evidence="1">Uncharacterized protein</fullName>
    </submittedName>
</protein>
<accession>A0ABZ1WJE6</accession>
<sequence length="40" mass="4525">MTDALETLVVEALVRGGLDLRRDPHTREWVARRITGPRPA</sequence>
<dbReference type="RefSeq" id="WP_329611664.1">
    <property type="nucleotide sequence ID" value="NZ_CP108482.1"/>
</dbReference>
<keyword evidence="2" id="KW-1185">Reference proteome</keyword>
<dbReference type="Proteomes" id="UP001432014">
    <property type="component" value="Chromosome"/>
</dbReference>
<dbReference type="EMBL" id="CP108482">
    <property type="protein sequence ID" value="WUS61006.1"/>
    <property type="molecule type" value="Genomic_DNA"/>
</dbReference>